<dbReference type="KEGG" id="sya:A6768_14280"/>
<dbReference type="EMBL" id="CP023741">
    <property type="protein sequence ID" value="ATI81030.1"/>
    <property type="molecule type" value="Genomic_DNA"/>
</dbReference>
<dbReference type="Pfam" id="PF23148">
    <property type="entry name" value="Gp77"/>
    <property type="match status" value="1"/>
</dbReference>
<evidence type="ECO:0000313" key="1">
    <source>
        <dbReference type="EMBL" id="ATI81030.1"/>
    </source>
</evidence>
<dbReference type="Proteomes" id="UP000287401">
    <property type="component" value="Unassembled WGS sequence"/>
</dbReference>
<gene>
    <name evidence="1" type="ORF">A6768_14280</name>
    <name evidence="2" type="ORF">DAH51_27815</name>
</gene>
<evidence type="ECO:0000313" key="4">
    <source>
        <dbReference type="Proteomes" id="UP000287401"/>
    </source>
</evidence>
<dbReference type="GeneID" id="57778002"/>
<dbReference type="Proteomes" id="UP000219422">
    <property type="component" value="Chromosome"/>
</dbReference>
<accession>A0A291N1J1</accession>
<dbReference type="AlphaFoldDB" id="A0A291N1J1"/>
<dbReference type="EMBL" id="QRAL01000087">
    <property type="protein sequence ID" value="RSU45414.1"/>
    <property type="molecule type" value="Genomic_DNA"/>
</dbReference>
<dbReference type="RefSeq" id="WP_097384101.1">
    <property type="nucleotide sequence ID" value="NZ_CP023741.1"/>
</dbReference>
<proteinExistence type="predicted"/>
<reference evidence="2 4" key="2">
    <citation type="submission" date="2018-07" db="EMBL/GenBank/DDBJ databases">
        <title>Genomic and Epidemiologic Investigation of an Indolent Hospital Outbreak.</title>
        <authorList>
            <person name="Johnson R.C."/>
            <person name="Deming C."/>
            <person name="Conlan S."/>
            <person name="Zellmer C.J."/>
            <person name="Michelin A.V."/>
            <person name="Lee-Lin S."/>
            <person name="Thomas P.J."/>
            <person name="Park M."/>
            <person name="Weingarten R.A."/>
            <person name="Less J."/>
            <person name="Dekker J.P."/>
            <person name="Frank K.M."/>
            <person name="Musser K.A."/>
            <person name="Mcquiston J.R."/>
            <person name="Henderson D.K."/>
            <person name="Lau A.F."/>
            <person name="Palmore T.N."/>
            <person name="Segre J.A."/>
        </authorList>
    </citation>
    <scope>NUCLEOTIDE SEQUENCE [LARGE SCALE GENOMIC DNA]</scope>
    <source>
        <strain evidence="2 4">SK-NIH.Env6_1116</strain>
    </source>
</reference>
<reference evidence="1 3" key="1">
    <citation type="submission" date="2017-10" db="EMBL/GenBank/DDBJ databases">
        <title>Sphingobium yanoikuyae S72.</title>
        <authorList>
            <person name="Sanchez E."/>
            <person name="Bustos P."/>
            <person name="Mendoza P."/>
            <person name="Guo X."/>
            <person name="Mendoza A."/>
        </authorList>
    </citation>
    <scope>NUCLEOTIDE SEQUENCE [LARGE SCALE GENOMIC DNA]</scope>
    <source>
        <strain evidence="1 3">S72</strain>
    </source>
</reference>
<evidence type="ECO:0000313" key="3">
    <source>
        <dbReference type="Proteomes" id="UP000219422"/>
    </source>
</evidence>
<protein>
    <submittedName>
        <fullName evidence="1">Uncharacterized protein</fullName>
    </submittedName>
</protein>
<evidence type="ECO:0000313" key="2">
    <source>
        <dbReference type="EMBL" id="RSU45414.1"/>
    </source>
</evidence>
<name>A0A291N1J1_SPHYA</name>
<dbReference type="InterPro" id="IPR056928">
    <property type="entry name" value="Gp77-like"/>
</dbReference>
<sequence>MRLNIKDPQARIDHGIDWSAYLAGQVIVASAWSVAPVEAGGMAVEANAFEDQRSSVRLSGGIAGHVYRLTNRVTLSDGQVDERSIGFRVEER</sequence>
<organism evidence="1 3">
    <name type="scientific">Sphingobium yanoikuyae</name>
    <name type="common">Sphingomonas yanoikuyae</name>
    <dbReference type="NCBI Taxonomy" id="13690"/>
    <lineage>
        <taxon>Bacteria</taxon>
        <taxon>Pseudomonadati</taxon>
        <taxon>Pseudomonadota</taxon>
        <taxon>Alphaproteobacteria</taxon>
        <taxon>Sphingomonadales</taxon>
        <taxon>Sphingomonadaceae</taxon>
        <taxon>Sphingobium</taxon>
    </lineage>
</organism>